<dbReference type="PRINTS" id="PR00380">
    <property type="entry name" value="KINESINHEAVY"/>
</dbReference>
<dbReference type="Pfam" id="PF12473">
    <property type="entry name" value="DUF3694"/>
    <property type="match status" value="2"/>
</dbReference>
<dbReference type="SUPFAM" id="SSF74924">
    <property type="entry name" value="Cap-Gly domain"/>
    <property type="match status" value="1"/>
</dbReference>
<evidence type="ECO:0000256" key="4">
    <source>
        <dbReference type="ARBA" id="ARBA00023175"/>
    </source>
</evidence>
<feature type="compositionally biased region" description="Polar residues" evidence="6">
    <location>
        <begin position="1453"/>
        <end position="1471"/>
    </location>
</feature>
<feature type="domain" description="CAP-Gly" evidence="8">
    <location>
        <begin position="1628"/>
        <end position="1649"/>
    </location>
</feature>
<evidence type="ECO:0000256" key="2">
    <source>
        <dbReference type="ARBA" id="ARBA00022840"/>
    </source>
</evidence>
<comment type="similarity">
    <text evidence="5">Belongs to the TRAFAC class myosin-kinesin ATPase superfamily. Kinesin family.</text>
</comment>
<evidence type="ECO:0008006" key="11">
    <source>
        <dbReference type="Google" id="ProtNLM"/>
    </source>
</evidence>
<keyword evidence="1 5" id="KW-0547">Nucleotide-binding</keyword>
<dbReference type="Pfam" id="PF01302">
    <property type="entry name" value="CAP_GLY"/>
    <property type="match status" value="1"/>
</dbReference>
<name>A0ABQ7T051_PHRPL</name>
<dbReference type="Proteomes" id="UP000826234">
    <property type="component" value="Unassembled WGS sequence"/>
</dbReference>
<feature type="domain" description="Kinesin motor" evidence="7">
    <location>
        <begin position="1"/>
        <end position="264"/>
    </location>
</feature>
<sequence length="1649" mass="183743">MGQDIVFKCLGENILQNAFEGYNACIFAYGQTGSGKSYTMMGTADQPGLIPRLCSTLFERAQKEESEEQSFKVEVSYMEIYNEKVRDLLDPKGSRQSLKVREHSVYGPYVDGLSKLAVASYKDIESLMSEGNKSRTVAATNMNEESSRSHATSGEKVGKLSLVDLAGSERATKTGAAGDRLKEGSNINKSLTTLGLVISALADQAAGKNKNKFVPYRDSVLTWLLKDSLGGNSKTAMVATVSPSADNYDETLSTLRYADRAKNIVNHAVVNEDPNARIIRELREEVEKLREQLTKAEAMKSPELKERLEESEKLIQEMTVTWEEKLRKTEEIAQDHTLIGSDNSQDIQLCGLGILPEHCIIDITSDGQVILTPQKNARLNLPKKKKKVETEDEDKDNSMKGSNSSEQLDLDGDSSSEVSSEINFNYEYAQMEVTMKALGGNDPMQSILQSLEQQHEEEKRSALERQRLMYEHELEQLRRRLSPEKQHFRAMDRFSFHSPSAQQRLRQWAEESMEECPYVRHTFIFTEVFHVPEGHLAIGAKLLEGYAVLREVEEMLNYSLRKLREQIMKANRYTTEASFIAEEMDKRTEYKVTLQIPASSLNANRKRGAVLSEPAIQVRRKGKGKQIWSLEKLENRLVDMRDLYQEWKDCEEDNLVMRSYFRRADPFYDEQENHSLIGVANVFLESLFYDVKLQYAVPIINQKGEVAGRLHVEVVRVSGEIGERIAGGDDSMESFSENDLQENKLVCMIKILQATGLPQHLSNFVFCKYSFWDQLEPVTVAPEVDPSLSPISKEPRCMVVFDHCNEFSVNITEDFMEYLSDGALAIEVYGHKQCDPCKNPALWDLGIIQAKTRSLRDRWSEVTRKVELWVQILELNENGEYCPVEVIPAKDVHTGGIFQLRQGQSRRIQVEVKSVQESGTLPLMEESILSVGVGCVQIRNIKSPKSHENHQDRDLERLRRKWLNVLTKRQEYLDQQLQKLVGKPDKTEDDADREAQLLEMRTPVPGMETHIPVIFLDLNADDFSSQDNLDEPEAGGWDATLTAEDEDEFFELQIAKAEASWDSTVHNCSQLSKGTTGEQRVYLIVRVTVQLSHPAEMQLVLRKRICVNVYGKQVLHGFAQSFLRRMSYRSSILGCGVTFEVVSNIPEDAQGVEEREALARMAADVENAASADSEAHIEKYLRSVLAVENILTLDRLRQSRWESHQDVSQASVHSNKSRPNLLPSPQQNGSTDPGLGSLAAAYLNPVKSFVPQMPKLLKSLFPVRDEKKGRQTSPLAQQPVPRIMVQSASVDASSAKLKQVTQGEGNKEPFEVAAQSTSLEKNLERSPKVPSQPSTADIQAQDSQEGPPSPLSEASSGYFSHSVSTATLSEALPPGNDVPLQTGSQTPTTGDVPQPVVAIQTSPAVEAPIKSCPISDSESNPALVRGDPITPGLKLDHTRTKDCDKVDSDGNLRSRSLVSSITPSESHSTASLAMEGTSCPSTSSSKKDLPVFQQSETTPTRSPPVAQCARPPPTSEIRPSKSQVLPDLSPQSSITTSPFRIQRVRTSELKSFSNILGGEPGGFLSLEEEKNRQDSLESGQDNGTEASPEEKADAASDSEEGSEVPDWLKEGEYVTVGTNKSGTVRYVGPTDFQEGTWVGVELDLPSGDR</sequence>
<dbReference type="PROSITE" id="PS50067">
    <property type="entry name" value="KINESIN_MOTOR_2"/>
    <property type="match status" value="1"/>
</dbReference>
<dbReference type="Pfam" id="PF12423">
    <property type="entry name" value="KIF1B"/>
    <property type="match status" value="1"/>
</dbReference>
<feature type="region of interest" description="Disordered" evidence="6">
    <location>
        <begin position="1410"/>
        <end position="1537"/>
    </location>
</feature>
<dbReference type="Gene3D" id="2.30.30.190">
    <property type="entry name" value="CAP Gly-rich-like domain"/>
    <property type="match status" value="1"/>
</dbReference>
<dbReference type="SUPFAM" id="SSF49879">
    <property type="entry name" value="SMAD/FHA domain"/>
    <property type="match status" value="1"/>
</dbReference>
<dbReference type="SMART" id="SM00129">
    <property type="entry name" value="KISc"/>
    <property type="match status" value="1"/>
</dbReference>
<feature type="compositionally biased region" description="Polar residues" evidence="6">
    <location>
        <begin position="1379"/>
        <end position="1391"/>
    </location>
</feature>
<evidence type="ECO:0000259" key="8">
    <source>
        <dbReference type="PROSITE" id="PS50245"/>
    </source>
</evidence>
<evidence type="ECO:0000313" key="9">
    <source>
        <dbReference type="EMBL" id="KAH0622910.1"/>
    </source>
</evidence>
<dbReference type="InterPro" id="IPR036859">
    <property type="entry name" value="CAP-Gly_dom_sf"/>
</dbReference>
<comment type="caution">
    <text evidence="9">The sequence shown here is derived from an EMBL/GenBank/DDBJ whole genome shotgun (WGS) entry which is preliminary data.</text>
</comment>
<feature type="region of interest" description="Disordered" evidence="6">
    <location>
        <begin position="1552"/>
        <end position="1613"/>
    </location>
</feature>
<evidence type="ECO:0000256" key="5">
    <source>
        <dbReference type="PROSITE-ProRule" id="PRU00283"/>
    </source>
</evidence>
<keyword evidence="10" id="KW-1185">Reference proteome</keyword>
<gene>
    <name evidence="9" type="ORF">JD844_025789</name>
</gene>
<keyword evidence="4 5" id="KW-0505">Motor protein</keyword>
<dbReference type="InterPro" id="IPR001752">
    <property type="entry name" value="Kinesin_motor_dom"/>
</dbReference>
<proteinExistence type="inferred from homology"/>
<evidence type="ECO:0000256" key="6">
    <source>
        <dbReference type="SAM" id="MobiDB-lite"/>
    </source>
</evidence>
<evidence type="ECO:0000259" key="7">
    <source>
        <dbReference type="PROSITE" id="PS50067"/>
    </source>
</evidence>
<feature type="region of interest" description="Disordered" evidence="6">
    <location>
        <begin position="382"/>
        <end position="417"/>
    </location>
</feature>
<dbReference type="PROSITE" id="PS50245">
    <property type="entry name" value="CAP_GLY_2"/>
    <property type="match status" value="1"/>
</dbReference>
<feature type="region of interest" description="Disordered" evidence="6">
    <location>
        <begin position="1207"/>
        <end position="1236"/>
    </location>
</feature>
<reference evidence="9 10" key="1">
    <citation type="journal article" date="2022" name="Gigascience">
        <title>A chromosome-level genome assembly and annotation of the desert horned lizard, Phrynosoma platyrhinos, provides insight into chromosomal rearrangements among reptiles.</title>
        <authorList>
            <person name="Koochekian N."/>
            <person name="Ascanio A."/>
            <person name="Farleigh K."/>
            <person name="Card D.C."/>
            <person name="Schield D.R."/>
            <person name="Castoe T.A."/>
            <person name="Jezkova T."/>
        </authorList>
    </citation>
    <scope>NUCLEOTIDE SEQUENCE [LARGE SCALE GENOMIC DNA]</scope>
    <source>
        <strain evidence="9">NK-2021</strain>
    </source>
</reference>
<dbReference type="InterPro" id="IPR036961">
    <property type="entry name" value="Kinesin_motor_dom_sf"/>
</dbReference>
<accession>A0ABQ7T051</accession>
<protein>
    <recommendedName>
        <fullName evidence="11">Kinesin family member 13B</fullName>
    </recommendedName>
</protein>
<dbReference type="Gene3D" id="6.10.250.2520">
    <property type="match status" value="1"/>
</dbReference>
<feature type="binding site" evidence="5">
    <location>
        <begin position="30"/>
        <end position="37"/>
    </location>
    <ligand>
        <name>ATP</name>
        <dbReference type="ChEBI" id="CHEBI:30616"/>
    </ligand>
</feature>
<dbReference type="PROSITE" id="PS00411">
    <property type="entry name" value="KINESIN_MOTOR_1"/>
    <property type="match status" value="1"/>
</dbReference>
<dbReference type="InterPro" id="IPR019821">
    <property type="entry name" value="Kinesin_motor_CS"/>
</dbReference>
<dbReference type="InterPro" id="IPR022140">
    <property type="entry name" value="Kinesin-like_KIF1-typ"/>
</dbReference>
<feature type="compositionally biased region" description="Basic and acidic residues" evidence="6">
    <location>
        <begin position="1434"/>
        <end position="1452"/>
    </location>
</feature>
<dbReference type="InterPro" id="IPR008984">
    <property type="entry name" value="SMAD_FHA_dom_sf"/>
</dbReference>
<dbReference type="InterPro" id="IPR022164">
    <property type="entry name" value="Kinesin-like"/>
</dbReference>
<keyword evidence="3" id="KW-0175">Coiled coil</keyword>
<dbReference type="InterPro" id="IPR027417">
    <property type="entry name" value="P-loop_NTPase"/>
</dbReference>
<organism evidence="9 10">
    <name type="scientific">Phrynosoma platyrhinos</name>
    <name type="common">Desert horned lizard</name>
    <dbReference type="NCBI Taxonomy" id="52577"/>
    <lineage>
        <taxon>Eukaryota</taxon>
        <taxon>Metazoa</taxon>
        <taxon>Chordata</taxon>
        <taxon>Craniata</taxon>
        <taxon>Vertebrata</taxon>
        <taxon>Euteleostomi</taxon>
        <taxon>Lepidosauria</taxon>
        <taxon>Squamata</taxon>
        <taxon>Bifurcata</taxon>
        <taxon>Unidentata</taxon>
        <taxon>Episquamata</taxon>
        <taxon>Toxicofera</taxon>
        <taxon>Iguania</taxon>
        <taxon>Phrynosomatidae</taxon>
        <taxon>Phrynosomatinae</taxon>
        <taxon>Phrynosoma</taxon>
    </lineage>
</organism>
<keyword evidence="2 5" id="KW-0067">ATP-binding</keyword>
<dbReference type="SUPFAM" id="SSF52540">
    <property type="entry name" value="P-loop containing nucleoside triphosphate hydrolases"/>
    <property type="match status" value="1"/>
</dbReference>
<dbReference type="EMBL" id="JAIPUX010003289">
    <property type="protein sequence ID" value="KAH0622910.1"/>
    <property type="molecule type" value="Genomic_DNA"/>
</dbReference>
<feature type="region of interest" description="Disordered" evidence="6">
    <location>
        <begin position="1296"/>
        <end position="1393"/>
    </location>
</feature>
<dbReference type="PANTHER" id="PTHR47117:SF10">
    <property type="entry name" value="KINESIN-LIKE PROTEIN KIF1B"/>
    <property type="match status" value="1"/>
</dbReference>
<dbReference type="InterPro" id="IPR000938">
    <property type="entry name" value="CAP-Gly_domain"/>
</dbReference>
<evidence type="ECO:0000313" key="10">
    <source>
        <dbReference type="Proteomes" id="UP000826234"/>
    </source>
</evidence>
<dbReference type="PANTHER" id="PTHR47117">
    <property type="entry name" value="STAR-RELATED LIPID TRANSFER PROTEIN 9"/>
    <property type="match status" value="1"/>
</dbReference>
<evidence type="ECO:0000256" key="1">
    <source>
        <dbReference type="ARBA" id="ARBA00022741"/>
    </source>
</evidence>
<dbReference type="SMART" id="SM01052">
    <property type="entry name" value="CAP_GLY"/>
    <property type="match status" value="1"/>
</dbReference>
<dbReference type="Gene3D" id="3.40.850.10">
    <property type="entry name" value="Kinesin motor domain"/>
    <property type="match status" value="1"/>
</dbReference>
<dbReference type="Pfam" id="PF00225">
    <property type="entry name" value="Kinesin"/>
    <property type="match status" value="1"/>
</dbReference>
<feature type="compositionally biased region" description="Polar residues" evidence="6">
    <location>
        <begin position="1329"/>
        <end position="1368"/>
    </location>
</feature>
<evidence type="ECO:0000256" key="3">
    <source>
        <dbReference type="ARBA" id="ARBA00023054"/>
    </source>
</evidence>
<feature type="compositionally biased region" description="Polar residues" evidence="6">
    <location>
        <begin position="1207"/>
        <end position="1231"/>
    </location>
</feature>